<dbReference type="PANTHER" id="PTHR47978">
    <property type="match status" value="1"/>
</dbReference>
<keyword evidence="3" id="KW-0472">Membrane</keyword>
<dbReference type="OMA" id="FPQETNS"/>
<dbReference type="InterPro" id="IPR005225">
    <property type="entry name" value="Small_GTP-bd"/>
</dbReference>
<feature type="region of interest" description="Disordered" evidence="2">
    <location>
        <begin position="239"/>
        <end position="261"/>
    </location>
</feature>
<dbReference type="eggNOG" id="KOG0088">
    <property type="taxonomic scope" value="Eukaryota"/>
</dbReference>
<evidence type="ECO:0000256" key="3">
    <source>
        <dbReference type="SAM" id="Phobius"/>
    </source>
</evidence>
<dbReference type="GO" id="GO:0005525">
    <property type="term" value="F:GTP binding"/>
    <property type="evidence" value="ECO:0007669"/>
    <property type="project" value="InterPro"/>
</dbReference>
<organism evidence="4 5">
    <name type="scientific">Ichthyophthirius multifiliis</name>
    <name type="common">White spot disease agent</name>
    <name type="synonym">Ich</name>
    <dbReference type="NCBI Taxonomy" id="5932"/>
    <lineage>
        <taxon>Eukaryota</taxon>
        <taxon>Sar</taxon>
        <taxon>Alveolata</taxon>
        <taxon>Ciliophora</taxon>
        <taxon>Intramacronucleata</taxon>
        <taxon>Oligohymenophorea</taxon>
        <taxon>Hymenostomatida</taxon>
        <taxon>Ophryoglenina</taxon>
        <taxon>Ichthyophthirius</taxon>
    </lineage>
</organism>
<feature type="compositionally biased region" description="Basic residues" evidence="2">
    <location>
        <begin position="239"/>
        <end position="250"/>
    </location>
</feature>
<name>G0R5Z5_ICHMU</name>
<dbReference type="PROSITE" id="PS51419">
    <property type="entry name" value="RAB"/>
    <property type="match status" value="1"/>
</dbReference>
<dbReference type="GO" id="GO:0003924">
    <property type="term" value="F:GTPase activity"/>
    <property type="evidence" value="ECO:0007669"/>
    <property type="project" value="InterPro"/>
</dbReference>
<evidence type="ECO:0000256" key="2">
    <source>
        <dbReference type="SAM" id="MobiDB-lite"/>
    </source>
</evidence>
<dbReference type="RefSeq" id="XP_004024003.1">
    <property type="nucleotide sequence ID" value="XM_004023954.1"/>
</dbReference>
<dbReference type="NCBIfam" id="TIGR00231">
    <property type="entry name" value="small_GTP"/>
    <property type="match status" value="1"/>
</dbReference>
<dbReference type="AlphaFoldDB" id="G0R5Z5"/>
<dbReference type="InterPro" id="IPR001806">
    <property type="entry name" value="Small_GTPase"/>
</dbReference>
<dbReference type="SMART" id="SM00175">
    <property type="entry name" value="RAB"/>
    <property type="match status" value="1"/>
</dbReference>
<dbReference type="PROSITE" id="PS51421">
    <property type="entry name" value="RAS"/>
    <property type="match status" value="1"/>
</dbReference>
<evidence type="ECO:0000313" key="5">
    <source>
        <dbReference type="Proteomes" id="UP000008983"/>
    </source>
</evidence>
<dbReference type="FunFam" id="3.40.50.300:FF:001447">
    <property type="entry name" value="Ras-related protein Rab-1B"/>
    <property type="match status" value="1"/>
</dbReference>
<dbReference type="OrthoDB" id="63533at2759"/>
<accession>G0R5Z5</accession>
<evidence type="ECO:0000313" key="4">
    <source>
        <dbReference type="EMBL" id="EGR27119.1"/>
    </source>
</evidence>
<dbReference type="Proteomes" id="UP000008983">
    <property type="component" value="Unassembled WGS sequence"/>
</dbReference>
<dbReference type="EMBL" id="GL984387">
    <property type="protein sequence ID" value="EGR27119.1"/>
    <property type="molecule type" value="Genomic_DNA"/>
</dbReference>
<dbReference type="SMART" id="SM00173">
    <property type="entry name" value="RAS"/>
    <property type="match status" value="1"/>
</dbReference>
<dbReference type="Pfam" id="PF00071">
    <property type="entry name" value="Ras"/>
    <property type="match status" value="1"/>
</dbReference>
<feature type="transmembrane region" description="Helical" evidence="3">
    <location>
        <begin position="182"/>
        <end position="201"/>
    </location>
</feature>
<dbReference type="SUPFAM" id="SSF52540">
    <property type="entry name" value="P-loop containing nucleoside triphosphate hydrolases"/>
    <property type="match status" value="1"/>
</dbReference>
<sequence length="261" mass="30903">MDYTKNLQKVVLVGEGRVGKTSIALRYCKNEYTDQQDTTINASYLEKQIVLPDDEIINIAIWDTAGQEKFRAIASMYYNDAECAIIVYDISYKESFDKVDFLFKIKKIILIKFQNQVKSWVKELQEYANDKIIICIAGNKSDLEGIRQIDKKQAEEFAKSIGGYHFSVSAKANIGIKEMFQYIGYGIYLIFQFCFHLFIVYQVQYKFNFFYLSKFFFIQKLIFFNQKQYKEIKKRGYRRKSQGRFSIKQKNKQEKKKDKCC</sequence>
<proteinExistence type="predicted"/>
<keyword evidence="3" id="KW-1133">Transmembrane helix</keyword>
<dbReference type="PRINTS" id="PR00449">
    <property type="entry name" value="RASTRNSFRMNG"/>
</dbReference>
<dbReference type="InParanoid" id="G0R5Z5"/>
<reference evidence="4 5" key="1">
    <citation type="submission" date="2011-07" db="EMBL/GenBank/DDBJ databases">
        <authorList>
            <person name="Coyne R."/>
            <person name="Brami D."/>
            <person name="Johnson J."/>
            <person name="Hostetler J."/>
            <person name="Hannick L."/>
            <person name="Clark T."/>
            <person name="Cassidy-Hanley D."/>
            <person name="Inman J."/>
        </authorList>
    </citation>
    <scope>NUCLEOTIDE SEQUENCE [LARGE SCALE GENOMIC DNA]</scope>
    <source>
        <strain evidence="4 5">G5</strain>
    </source>
</reference>
<dbReference type="InterPro" id="IPR027417">
    <property type="entry name" value="P-loop_NTPase"/>
</dbReference>
<protein>
    <submittedName>
        <fullName evidence="4">Uncharacterized protein</fullName>
    </submittedName>
</protein>
<dbReference type="STRING" id="857967.G0R5Z5"/>
<keyword evidence="3" id="KW-0812">Transmembrane</keyword>
<feature type="compositionally biased region" description="Basic and acidic residues" evidence="2">
    <location>
        <begin position="251"/>
        <end position="261"/>
    </location>
</feature>
<evidence type="ECO:0000256" key="1">
    <source>
        <dbReference type="ARBA" id="ARBA00022741"/>
    </source>
</evidence>
<dbReference type="SMART" id="SM00174">
    <property type="entry name" value="RHO"/>
    <property type="match status" value="1"/>
</dbReference>
<gene>
    <name evidence="4" type="ORF">IMG5_201440</name>
</gene>
<dbReference type="Gene3D" id="3.40.50.300">
    <property type="entry name" value="P-loop containing nucleotide triphosphate hydrolases"/>
    <property type="match status" value="1"/>
</dbReference>
<keyword evidence="1" id="KW-0547">Nucleotide-binding</keyword>
<dbReference type="GeneID" id="14903166"/>
<keyword evidence="5" id="KW-1185">Reference proteome</keyword>